<dbReference type="RefSeq" id="WP_116440891.1">
    <property type="nucleotide sequence ID" value="NZ_BHEO01000002.1"/>
</dbReference>
<evidence type="ECO:0000313" key="3">
    <source>
        <dbReference type="Proteomes" id="UP000294613"/>
    </source>
</evidence>
<comment type="caution">
    <text evidence="2">The sequence shown here is derived from an EMBL/GenBank/DDBJ whole genome shotgun (WGS) entry which is preliminary data.</text>
</comment>
<proteinExistence type="predicted"/>
<name>A0A4R3JBH7_9FIRM</name>
<reference evidence="2 3" key="1">
    <citation type="submission" date="2019-03" db="EMBL/GenBank/DDBJ databases">
        <title>Genomic Encyclopedia of Type Strains, Phase IV (KMG-IV): sequencing the most valuable type-strain genomes for metagenomic binning, comparative biology and taxonomic classification.</title>
        <authorList>
            <person name="Goeker M."/>
        </authorList>
    </citation>
    <scope>NUCLEOTIDE SEQUENCE [LARGE SCALE GENOMIC DNA]</scope>
    <source>
        <strain evidence="2 3">DSM 103426</strain>
    </source>
</reference>
<dbReference type="Proteomes" id="UP000294613">
    <property type="component" value="Unassembled WGS sequence"/>
</dbReference>
<dbReference type="SUPFAM" id="SSF88659">
    <property type="entry name" value="Sigma3 and sigma4 domains of RNA polymerase sigma factors"/>
    <property type="match status" value="1"/>
</dbReference>
<dbReference type="AlphaFoldDB" id="A0A4R3JBH7"/>
<evidence type="ECO:0000313" key="2">
    <source>
        <dbReference type="EMBL" id="TCS63379.1"/>
    </source>
</evidence>
<accession>A0A4R3JBH7</accession>
<gene>
    <name evidence="2" type="ORF">EDD74_12943</name>
</gene>
<feature type="compositionally biased region" description="Acidic residues" evidence="1">
    <location>
        <begin position="192"/>
        <end position="201"/>
    </location>
</feature>
<evidence type="ECO:0000256" key="1">
    <source>
        <dbReference type="SAM" id="MobiDB-lite"/>
    </source>
</evidence>
<feature type="region of interest" description="Disordered" evidence="1">
    <location>
        <begin position="170"/>
        <end position="201"/>
    </location>
</feature>
<dbReference type="EMBL" id="SLZV01000029">
    <property type="protein sequence ID" value="TCS63379.1"/>
    <property type="molecule type" value="Genomic_DNA"/>
</dbReference>
<dbReference type="InterPro" id="IPR013324">
    <property type="entry name" value="RNA_pol_sigma_r3/r4-like"/>
</dbReference>
<feature type="compositionally biased region" description="Basic and acidic residues" evidence="1">
    <location>
        <begin position="172"/>
        <end position="181"/>
    </location>
</feature>
<sequence>MEARKASEALIKTVLKDYEGALRYCDNRYASYQKSYLCEKESLQSFAFPKIHYDSQGMGSRTKKDLGDLYLAFQKQQKEFKEELIVAMQKVAEQREMIHRIWLCFQGLPKEEYDILHALYVENMPYKAVEKSSKVSHRTFEKNRSSAIKRIQDVCNSELPTSRLFCYAEEEERQREERETQPYEQMNLSEFLDGEEDTIKK</sequence>
<organism evidence="2 3">
    <name type="scientific">Faecalimonas umbilicata</name>
    <dbReference type="NCBI Taxonomy" id="1912855"/>
    <lineage>
        <taxon>Bacteria</taxon>
        <taxon>Bacillati</taxon>
        <taxon>Bacillota</taxon>
        <taxon>Clostridia</taxon>
        <taxon>Lachnospirales</taxon>
        <taxon>Lachnospiraceae</taxon>
        <taxon>Faecalimonas</taxon>
    </lineage>
</organism>
<protein>
    <submittedName>
        <fullName evidence="2">Uncharacterized protein</fullName>
    </submittedName>
</protein>